<sequence>MSDSVEEGLKMKKGRKKKKLNINKIAKGLGAERRGKVSNKGGYFGALQTTEEVMALKDQPRKARGRKRN</sequence>
<accession>A0A1G2CEI7</accession>
<organism evidence="1 2">
    <name type="scientific">Candidatus Liptonbacteria bacterium RIFCSPLOWO2_01_FULL_52_25</name>
    <dbReference type="NCBI Taxonomy" id="1798650"/>
    <lineage>
        <taxon>Bacteria</taxon>
        <taxon>Candidatus Liptoniibacteriota</taxon>
    </lineage>
</organism>
<gene>
    <name evidence="1" type="ORF">A2945_02340</name>
</gene>
<evidence type="ECO:0000313" key="1">
    <source>
        <dbReference type="EMBL" id="OGY99812.1"/>
    </source>
</evidence>
<dbReference type="Proteomes" id="UP000178880">
    <property type="component" value="Unassembled WGS sequence"/>
</dbReference>
<comment type="caution">
    <text evidence="1">The sequence shown here is derived from an EMBL/GenBank/DDBJ whole genome shotgun (WGS) entry which is preliminary data.</text>
</comment>
<evidence type="ECO:0000313" key="2">
    <source>
        <dbReference type="Proteomes" id="UP000178880"/>
    </source>
</evidence>
<protein>
    <submittedName>
        <fullName evidence="1">Uncharacterized protein</fullName>
    </submittedName>
</protein>
<name>A0A1G2CEI7_9BACT</name>
<proteinExistence type="predicted"/>
<dbReference type="AlphaFoldDB" id="A0A1G2CEI7"/>
<dbReference type="EMBL" id="MHLA01000013">
    <property type="protein sequence ID" value="OGY99812.1"/>
    <property type="molecule type" value="Genomic_DNA"/>
</dbReference>
<reference evidence="1 2" key="1">
    <citation type="journal article" date="2016" name="Nat. Commun.">
        <title>Thousands of microbial genomes shed light on interconnected biogeochemical processes in an aquifer system.</title>
        <authorList>
            <person name="Anantharaman K."/>
            <person name="Brown C.T."/>
            <person name="Hug L.A."/>
            <person name="Sharon I."/>
            <person name="Castelle C.J."/>
            <person name="Probst A.J."/>
            <person name="Thomas B.C."/>
            <person name="Singh A."/>
            <person name="Wilkins M.J."/>
            <person name="Karaoz U."/>
            <person name="Brodie E.L."/>
            <person name="Williams K.H."/>
            <person name="Hubbard S.S."/>
            <person name="Banfield J.F."/>
        </authorList>
    </citation>
    <scope>NUCLEOTIDE SEQUENCE [LARGE SCALE GENOMIC DNA]</scope>
</reference>